<reference evidence="1" key="1">
    <citation type="submission" date="2022-01" db="EMBL/GenBank/DDBJ databases">
        <authorList>
            <person name="Lagorce A."/>
        </authorList>
    </citation>
    <scope>NUCLEOTIDE SEQUENCE</scope>
    <source>
        <strain evidence="1">Th15_F1_D04</strain>
    </source>
</reference>
<gene>
    <name evidence="1" type="ORF">THF1D04_160014</name>
</gene>
<sequence>MSERKWAEYICGRLHKYLQSIDESLAADTEQSLMYAHEIYEYTLDCGSQVRDKKYKTDILIYQWIDQEKWIPRVVIETKYKSVNTHDSITYSKKSRDHKSLHPYLRYGVFLGNMPKPEVPVRLISHGLEFDFMVAWDSDKGSKSDWNRFVTVIESEIYASQKLEGILKKSVSAPSILHKGLSV</sequence>
<evidence type="ECO:0000313" key="1">
    <source>
        <dbReference type="EMBL" id="CAH1523597.1"/>
    </source>
</evidence>
<dbReference type="AlphaFoldDB" id="A0AAU9Q2U6"/>
<protein>
    <recommendedName>
        <fullName evidence="3">Restriction endonuclease</fullName>
    </recommendedName>
</protein>
<dbReference type="EMBL" id="CAKMTQ010000008">
    <property type="protein sequence ID" value="CAH1523597.1"/>
    <property type="molecule type" value="Genomic_DNA"/>
</dbReference>
<accession>A0AAU9Q2U6</accession>
<evidence type="ECO:0008006" key="3">
    <source>
        <dbReference type="Google" id="ProtNLM"/>
    </source>
</evidence>
<name>A0AAU9Q2U6_9VIBR</name>
<dbReference type="Proteomes" id="UP001295420">
    <property type="component" value="Unassembled WGS sequence"/>
</dbReference>
<evidence type="ECO:0000313" key="2">
    <source>
        <dbReference type="Proteomes" id="UP001295420"/>
    </source>
</evidence>
<comment type="caution">
    <text evidence="1">The sequence shown here is derived from an EMBL/GenBank/DDBJ whole genome shotgun (WGS) entry which is preliminary data.</text>
</comment>
<organism evidence="1 2">
    <name type="scientific">Vibrio owensii</name>
    <dbReference type="NCBI Taxonomy" id="696485"/>
    <lineage>
        <taxon>Bacteria</taxon>
        <taxon>Pseudomonadati</taxon>
        <taxon>Pseudomonadota</taxon>
        <taxon>Gammaproteobacteria</taxon>
        <taxon>Vibrionales</taxon>
        <taxon>Vibrionaceae</taxon>
        <taxon>Vibrio</taxon>
    </lineage>
</organism>
<dbReference type="RefSeq" id="WP_409930576.1">
    <property type="nucleotide sequence ID" value="NZ_CAKMTQ010000008.1"/>
</dbReference>
<proteinExistence type="predicted"/>